<evidence type="ECO:0000256" key="1">
    <source>
        <dbReference type="SAM" id="Phobius"/>
    </source>
</evidence>
<evidence type="ECO:0000313" key="3">
    <source>
        <dbReference type="Proteomes" id="UP000198828"/>
    </source>
</evidence>
<dbReference type="RefSeq" id="WP_093752841.1">
    <property type="nucleotide sequence ID" value="NZ_FNNG01000007.1"/>
</dbReference>
<reference evidence="2 3" key="1">
    <citation type="submission" date="2016-10" db="EMBL/GenBank/DDBJ databases">
        <authorList>
            <person name="de Groot N.N."/>
        </authorList>
    </citation>
    <scope>NUCLEOTIDE SEQUENCE [LARGE SCALE GENOMIC DNA]</scope>
    <source>
        <strain evidence="2 3">DSM 23310</strain>
    </source>
</reference>
<keyword evidence="3" id="KW-1185">Reference proteome</keyword>
<keyword evidence="1" id="KW-0812">Transmembrane</keyword>
<dbReference type="AlphaFoldDB" id="A0A1H2Z8G5"/>
<keyword evidence="1" id="KW-0472">Membrane</keyword>
<evidence type="ECO:0000313" key="2">
    <source>
        <dbReference type="EMBL" id="SDX13144.1"/>
    </source>
</evidence>
<sequence>MTDKLRNMLNSIPLPDNLDESINLGFEKGKEYNNIRKTELKRSLIAVAASLTIIISSISIIGLERVEAALKQVLQYVPGYNILVNKDEGIVLTLKEQVYYEEDETFVKIIAASKLDNNLTVSIESNYDLIDNEKVLLKDEKNNISHPKICGKAGGGDFWQGDYIYEVEGEYRDYSLILGNLEIPFTLENAKEVEDFLQLGPYAQDKGISIVAIKKPMDDKIMVSLLNRSKDRKIVDYPFEENLSISVWNPTLNIDKSMYLIDKEGNKTYPTIPSSFGSLMSDFYFHIMDKEGLKLVLPYVKVNYPDLKTEKINIQTPDDGEVKNINKTLNLGDFKINVVDVRKDGDEIIISLKANPLEDEILDDVRIGGISGYGIWFNEDTGFTELFIDKEEAGKGFSIYFESPTTLLLGNWEIEFE</sequence>
<name>A0A1H2Z8G5_9FIRM</name>
<accession>A0A1H2Z8G5</accession>
<organism evidence="2 3">
    <name type="scientific">Tepidimicrobium xylanilyticum</name>
    <dbReference type="NCBI Taxonomy" id="1123352"/>
    <lineage>
        <taxon>Bacteria</taxon>
        <taxon>Bacillati</taxon>
        <taxon>Bacillota</taxon>
        <taxon>Tissierellia</taxon>
        <taxon>Tissierellales</taxon>
        <taxon>Tepidimicrobiaceae</taxon>
        <taxon>Tepidimicrobium</taxon>
    </lineage>
</organism>
<dbReference type="EMBL" id="FNNG01000007">
    <property type="protein sequence ID" value="SDX13144.1"/>
    <property type="molecule type" value="Genomic_DNA"/>
</dbReference>
<gene>
    <name evidence="2" type="ORF">SAMN05660923_01745</name>
</gene>
<keyword evidence="1" id="KW-1133">Transmembrane helix</keyword>
<dbReference type="Proteomes" id="UP000198828">
    <property type="component" value="Unassembled WGS sequence"/>
</dbReference>
<protein>
    <recommendedName>
        <fullName evidence="4">DUF4179 domain-containing protein</fullName>
    </recommendedName>
</protein>
<evidence type="ECO:0008006" key="4">
    <source>
        <dbReference type="Google" id="ProtNLM"/>
    </source>
</evidence>
<proteinExistence type="predicted"/>
<feature type="transmembrane region" description="Helical" evidence="1">
    <location>
        <begin position="44"/>
        <end position="63"/>
    </location>
</feature>